<name>A0A9D3MH30_ANGAN</name>
<dbReference type="Proteomes" id="UP001044222">
    <property type="component" value="Unassembled WGS sequence"/>
</dbReference>
<gene>
    <name evidence="3" type="ORF">ANANG_G00103050</name>
</gene>
<dbReference type="AlphaFoldDB" id="A0A9D3MH30"/>
<sequence length="395" mass="48260">MESGARREREQGEREREMLEKVVQVLQEQGLLMTGESLEDLRTLREELRNERQQEMSEFRQQWMTVLENMEHQRTQQHRNLEVWRHWQECQLSEQVERFQQSEMWRRECEEEQGRAQMHQMSQQWGDKYHRIHALMSEMHENWRDFEELNRREQAEVFELCEGLRREWATWTEQRMQERNLLERETREHDRRKEREEWRKQREFMEISHERVELQHKMEIERLEVEIRELRSLILRITEVKTERESTEETYEPVTLATGNTTAVLIEEEISQIEVENERNLVTVEIESSARESKKQEKEEKESQKHKKKKSFWSRFCWKKRVTTKKECSEETVGQSALKLRVVGKLTSPILAGESSREKEKKIEGVANVSKTETEQEQKQNKKTKGFWSLWRGRK</sequence>
<protein>
    <submittedName>
        <fullName evidence="3">Uncharacterized protein</fullName>
    </submittedName>
</protein>
<feature type="region of interest" description="Disordered" evidence="2">
    <location>
        <begin position="351"/>
        <end position="395"/>
    </location>
</feature>
<organism evidence="3 4">
    <name type="scientific">Anguilla anguilla</name>
    <name type="common">European freshwater eel</name>
    <name type="synonym">Muraena anguilla</name>
    <dbReference type="NCBI Taxonomy" id="7936"/>
    <lineage>
        <taxon>Eukaryota</taxon>
        <taxon>Metazoa</taxon>
        <taxon>Chordata</taxon>
        <taxon>Craniata</taxon>
        <taxon>Vertebrata</taxon>
        <taxon>Euteleostomi</taxon>
        <taxon>Actinopterygii</taxon>
        <taxon>Neopterygii</taxon>
        <taxon>Teleostei</taxon>
        <taxon>Anguilliformes</taxon>
        <taxon>Anguillidae</taxon>
        <taxon>Anguilla</taxon>
    </lineage>
</organism>
<evidence type="ECO:0000313" key="3">
    <source>
        <dbReference type="EMBL" id="KAG5848780.1"/>
    </source>
</evidence>
<accession>A0A9D3MH30</accession>
<reference evidence="3" key="1">
    <citation type="submission" date="2021-01" db="EMBL/GenBank/DDBJ databases">
        <title>A chromosome-scale assembly of European eel, Anguilla anguilla.</title>
        <authorList>
            <person name="Henkel C."/>
            <person name="Jong-Raadsen S.A."/>
            <person name="Dufour S."/>
            <person name="Weltzien F.-A."/>
            <person name="Palstra A.P."/>
            <person name="Pelster B."/>
            <person name="Spaink H.P."/>
            <person name="Van Den Thillart G.E."/>
            <person name="Jansen H."/>
            <person name="Zahm M."/>
            <person name="Klopp C."/>
            <person name="Cedric C."/>
            <person name="Louis A."/>
            <person name="Berthelot C."/>
            <person name="Parey E."/>
            <person name="Roest Crollius H."/>
            <person name="Montfort J."/>
            <person name="Robinson-Rechavi M."/>
            <person name="Bucao C."/>
            <person name="Bouchez O."/>
            <person name="Gislard M."/>
            <person name="Lluch J."/>
            <person name="Milhes M."/>
            <person name="Lampietro C."/>
            <person name="Lopez Roques C."/>
            <person name="Donnadieu C."/>
            <person name="Braasch I."/>
            <person name="Desvignes T."/>
            <person name="Postlethwait J."/>
            <person name="Bobe J."/>
            <person name="Guiguen Y."/>
            <person name="Dirks R."/>
        </authorList>
    </citation>
    <scope>NUCLEOTIDE SEQUENCE</scope>
    <source>
        <strain evidence="3">Tag_6206</strain>
        <tissue evidence="3">Liver</tissue>
    </source>
</reference>
<comment type="caution">
    <text evidence="3">The sequence shown here is derived from an EMBL/GenBank/DDBJ whole genome shotgun (WGS) entry which is preliminary data.</text>
</comment>
<evidence type="ECO:0000313" key="4">
    <source>
        <dbReference type="Proteomes" id="UP001044222"/>
    </source>
</evidence>
<keyword evidence="4" id="KW-1185">Reference proteome</keyword>
<evidence type="ECO:0000256" key="2">
    <source>
        <dbReference type="SAM" id="MobiDB-lite"/>
    </source>
</evidence>
<evidence type="ECO:0000256" key="1">
    <source>
        <dbReference type="SAM" id="Coils"/>
    </source>
</evidence>
<keyword evidence="1" id="KW-0175">Coiled coil</keyword>
<proteinExistence type="predicted"/>
<feature type="coiled-coil region" evidence="1">
    <location>
        <begin position="213"/>
        <end position="240"/>
    </location>
</feature>
<dbReference type="EMBL" id="JAFIRN010000005">
    <property type="protein sequence ID" value="KAG5848780.1"/>
    <property type="molecule type" value="Genomic_DNA"/>
</dbReference>
<feature type="compositionally biased region" description="Basic and acidic residues" evidence="2">
    <location>
        <begin position="355"/>
        <end position="364"/>
    </location>
</feature>
<feature type="coiled-coil region" evidence="1">
    <location>
        <begin position="9"/>
        <end position="58"/>
    </location>
</feature>